<proteinExistence type="predicted"/>
<evidence type="ECO:0000313" key="1">
    <source>
        <dbReference type="EMBL" id="GLF94737.1"/>
    </source>
</evidence>
<accession>A0ABQ5NWL7</accession>
<dbReference type="Proteomes" id="UP001291653">
    <property type="component" value="Unassembled WGS sequence"/>
</dbReference>
<evidence type="ECO:0000313" key="2">
    <source>
        <dbReference type="Proteomes" id="UP001291653"/>
    </source>
</evidence>
<reference evidence="1 2" key="1">
    <citation type="submission" date="2022-10" db="EMBL/GenBank/DDBJ databases">
        <title>Draft genome sequence of Streptomyces sp. YSPA8.</title>
        <authorList>
            <person name="Moriuchi R."/>
            <person name="Dohra H."/>
            <person name="Yamamura H."/>
            <person name="Kodani S."/>
        </authorList>
    </citation>
    <scope>NUCLEOTIDE SEQUENCE [LARGE SCALE GENOMIC DNA]</scope>
    <source>
        <strain evidence="1 2">YSPA8</strain>
    </source>
</reference>
<sequence>METRKPNTHLDRLHKEASWTQGQFARAVNLIGTERGTPTTFVESTVHYWRKGVTPKEEVRPLILEALSRRLGRPVTHSEAGLPNPVHHSNSYSAVEDLIDLGRQDVERRNFLGASLFSVALSIPDWPDIVGRMESVQSGGAHRIGESEVALVTKMTDRLWDTFEDLGGTHTRPLAALFLANTVAPFLRADAPGAIRKAMLSAASFLCYLTGWMAEDEALHGLAQRYYRKGLEFAGASDDHLTYCHVLRGMSVQAADLGHGPIAVRLADAAAAAYLKSEPRKQAFFAAQQGYAHAVAGDSRAALISIRKTEKSLDIAESGARTFGGFSASTLAYATSHVRYHSGDVRGSIDSLELHFRLRDTGDTLRSALRFSSILAERQLKLGHLDAACQTWTQVLDDYPKVHSGRVDRHVANIPLLLRPYRTNAAAREVRERALQDAKR</sequence>
<comment type="caution">
    <text evidence="1">The sequence shown here is derived from an EMBL/GenBank/DDBJ whole genome shotgun (WGS) entry which is preliminary data.</text>
</comment>
<keyword evidence="2" id="KW-1185">Reference proteome</keyword>
<gene>
    <name evidence="1" type="ORF">SYYSPA8_10590</name>
</gene>
<protein>
    <submittedName>
        <fullName evidence="1">Tetratricopeptide repeat protein</fullName>
    </submittedName>
</protein>
<name>A0ABQ5NWL7_9ACTN</name>
<organism evidence="1 2">
    <name type="scientific">Streptomyces yaizuensis</name>
    <dbReference type="NCBI Taxonomy" id="2989713"/>
    <lineage>
        <taxon>Bacteria</taxon>
        <taxon>Bacillati</taxon>
        <taxon>Actinomycetota</taxon>
        <taxon>Actinomycetes</taxon>
        <taxon>Kitasatosporales</taxon>
        <taxon>Streptomycetaceae</taxon>
        <taxon>Streptomyces</taxon>
    </lineage>
</organism>
<dbReference type="EMBL" id="BSBI01000003">
    <property type="protein sequence ID" value="GLF94737.1"/>
    <property type="molecule type" value="Genomic_DNA"/>
</dbReference>
<dbReference type="RefSeq" id="WP_323446795.1">
    <property type="nucleotide sequence ID" value="NZ_BSBI01000003.1"/>
</dbReference>